<reference evidence="2" key="1">
    <citation type="submission" date="2013-05" db="EMBL/GenBank/DDBJ databases">
        <authorList>
            <person name="Yim A.K.Y."/>
            <person name="Chan T.F."/>
            <person name="Ji K.M."/>
            <person name="Liu X.Y."/>
            <person name="Zhou J.W."/>
            <person name="Li R.Q."/>
            <person name="Yang K.Y."/>
            <person name="Li J."/>
            <person name="Li M."/>
            <person name="Law P.T.W."/>
            <person name="Wu Y.L."/>
            <person name="Cai Z.L."/>
            <person name="Qin H."/>
            <person name="Bao Y."/>
            <person name="Leung R.K.K."/>
            <person name="Ng P.K.S."/>
            <person name="Zou J."/>
            <person name="Zhong X.J."/>
            <person name="Ran P.X."/>
            <person name="Zhong N.S."/>
            <person name="Liu Z.G."/>
            <person name="Tsui S.K.W."/>
        </authorList>
    </citation>
    <scope>NUCLEOTIDE SEQUENCE</scope>
    <source>
        <strain evidence="2">Derf</strain>
        <tissue evidence="2">Whole organism</tissue>
    </source>
</reference>
<protein>
    <submittedName>
        <fullName evidence="2">Uncharacterized protein</fullName>
    </submittedName>
</protein>
<dbReference type="AlphaFoldDB" id="A0A922IB14"/>
<dbReference type="Proteomes" id="UP000790347">
    <property type="component" value="Unassembled WGS sequence"/>
</dbReference>
<comment type="caution">
    <text evidence="2">The sequence shown here is derived from an EMBL/GenBank/DDBJ whole genome shotgun (WGS) entry which is preliminary data.</text>
</comment>
<name>A0A922IB14_DERFA</name>
<evidence type="ECO:0000313" key="3">
    <source>
        <dbReference type="Proteomes" id="UP000790347"/>
    </source>
</evidence>
<sequence>MAVNRLLILLLISPKYFFISDLVTNSLSSSITSSLGSMSVSYRFRLPAVFNCSFNSIFSANNLRALVSFMNAKSSLIASCLLSSPIGVVHLEIVVVIGVFTAVDILYDRLFDEVA</sequence>
<evidence type="ECO:0000313" key="2">
    <source>
        <dbReference type="EMBL" id="KAH9526785.1"/>
    </source>
</evidence>
<dbReference type="EMBL" id="ASGP02000001">
    <property type="protein sequence ID" value="KAH9526785.1"/>
    <property type="molecule type" value="Genomic_DNA"/>
</dbReference>
<feature type="signal peptide" evidence="1">
    <location>
        <begin position="1"/>
        <end position="17"/>
    </location>
</feature>
<accession>A0A922IB14</accession>
<evidence type="ECO:0000256" key="1">
    <source>
        <dbReference type="SAM" id="SignalP"/>
    </source>
</evidence>
<keyword evidence="3" id="KW-1185">Reference proteome</keyword>
<organism evidence="2 3">
    <name type="scientific">Dermatophagoides farinae</name>
    <name type="common">American house dust mite</name>
    <dbReference type="NCBI Taxonomy" id="6954"/>
    <lineage>
        <taxon>Eukaryota</taxon>
        <taxon>Metazoa</taxon>
        <taxon>Ecdysozoa</taxon>
        <taxon>Arthropoda</taxon>
        <taxon>Chelicerata</taxon>
        <taxon>Arachnida</taxon>
        <taxon>Acari</taxon>
        <taxon>Acariformes</taxon>
        <taxon>Sarcoptiformes</taxon>
        <taxon>Astigmata</taxon>
        <taxon>Psoroptidia</taxon>
        <taxon>Analgoidea</taxon>
        <taxon>Pyroglyphidae</taxon>
        <taxon>Dermatophagoidinae</taxon>
        <taxon>Dermatophagoides</taxon>
    </lineage>
</organism>
<keyword evidence="1" id="KW-0732">Signal</keyword>
<proteinExistence type="predicted"/>
<gene>
    <name evidence="2" type="ORF">DERF_000846</name>
</gene>
<feature type="chain" id="PRO_5037571742" evidence="1">
    <location>
        <begin position="18"/>
        <end position="115"/>
    </location>
</feature>
<reference evidence="2" key="2">
    <citation type="journal article" date="2022" name="Res Sq">
        <title>Comparative Genomics Reveals Insights into the Divergent Evolution of Astigmatic Mites and Household Pest Adaptations.</title>
        <authorList>
            <person name="Xiong Q."/>
            <person name="Wan A.T.-Y."/>
            <person name="Liu X.-Y."/>
            <person name="Fung C.S.-H."/>
            <person name="Xiao X."/>
            <person name="Malainual N."/>
            <person name="Hou J."/>
            <person name="Wang L."/>
            <person name="Wang M."/>
            <person name="Yang K."/>
            <person name="Cui Y."/>
            <person name="Leung E."/>
            <person name="Nong W."/>
            <person name="Shin S.-K."/>
            <person name="Au S."/>
            <person name="Jeong K.Y."/>
            <person name="Chew F.T."/>
            <person name="Hui J."/>
            <person name="Leung T.F."/>
            <person name="Tungtrongchitr A."/>
            <person name="Zhong N."/>
            <person name="Liu Z."/>
            <person name="Tsui S."/>
        </authorList>
    </citation>
    <scope>NUCLEOTIDE SEQUENCE</scope>
    <source>
        <strain evidence="2">Derf</strain>
        <tissue evidence="2">Whole organism</tissue>
    </source>
</reference>